<dbReference type="AlphaFoldDB" id="A0A8H4J344"/>
<dbReference type="GO" id="GO:0005737">
    <property type="term" value="C:cytoplasm"/>
    <property type="evidence" value="ECO:0007669"/>
    <property type="project" value="TreeGrafter"/>
</dbReference>
<feature type="domain" description="HpcH/HpaI aldolase/citrate lyase" evidence="4">
    <location>
        <begin position="28"/>
        <end position="212"/>
    </location>
</feature>
<organism evidence="5 6">
    <name type="scientific">Botryosphaeria dothidea</name>
    <dbReference type="NCBI Taxonomy" id="55169"/>
    <lineage>
        <taxon>Eukaryota</taxon>
        <taxon>Fungi</taxon>
        <taxon>Dikarya</taxon>
        <taxon>Ascomycota</taxon>
        <taxon>Pezizomycotina</taxon>
        <taxon>Dothideomycetes</taxon>
        <taxon>Dothideomycetes incertae sedis</taxon>
        <taxon>Botryosphaeriales</taxon>
        <taxon>Botryosphaeriaceae</taxon>
        <taxon>Botryosphaeria</taxon>
    </lineage>
</organism>
<dbReference type="InterPro" id="IPR015813">
    <property type="entry name" value="Pyrv/PenolPyrv_kinase-like_dom"/>
</dbReference>
<dbReference type="GO" id="GO:0046872">
    <property type="term" value="F:metal ion binding"/>
    <property type="evidence" value="ECO:0007669"/>
    <property type="project" value="UniProtKB-KW"/>
</dbReference>
<evidence type="ECO:0000256" key="3">
    <source>
        <dbReference type="ARBA" id="ARBA00023239"/>
    </source>
</evidence>
<name>A0A8H4J344_9PEZI</name>
<comment type="caution">
    <text evidence="5">The sequence shown here is derived from an EMBL/GenBank/DDBJ whole genome shotgun (WGS) entry which is preliminary data.</text>
</comment>
<protein>
    <recommendedName>
        <fullName evidence="4">HpcH/HpaI aldolase/citrate lyase domain-containing protein</fullName>
    </recommendedName>
</protein>
<dbReference type="OrthoDB" id="1621678at2759"/>
<keyword evidence="2" id="KW-0479">Metal-binding</keyword>
<reference evidence="5" key="1">
    <citation type="submission" date="2020-04" db="EMBL/GenBank/DDBJ databases">
        <title>Genome Assembly and Annotation of Botryosphaeria dothidea sdau 11-99, a Latent Pathogen of Apple Fruit Ring Rot in China.</title>
        <authorList>
            <person name="Yu C."/>
            <person name="Diao Y."/>
            <person name="Lu Q."/>
            <person name="Zhao J."/>
            <person name="Cui S."/>
            <person name="Peng C."/>
            <person name="He B."/>
            <person name="Liu H."/>
        </authorList>
    </citation>
    <scope>NUCLEOTIDE SEQUENCE [LARGE SCALE GENOMIC DNA]</scope>
    <source>
        <strain evidence="5">Sdau11-99</strain>
    </source>
</reference>
<keyword evidence="6" id="KW-1185">Reference proteome</keyword>
<evidence type="ECO:0000256" key="2">
    <source>
        <dbReference type="ARBA" id="ARBA00022723"/>
    </source>
</evidence>
<dbReference type="InterPro" id="IPR040442">
    <property type="entry name" value="Pyrv_kinase-like_dom_sf"/>
</dbReference>
<dbReference type="EMBL" id="WWBZ02000007">
    <property type="protein sequence ID" value="KAF4312182.1"/>
    <property type="molecule type" value="Genomic_DNA"/>
</dbReference>
<dbReference type="Proteomes" id="UP000572817">
    <property type="component" value="Unassembled WGS sequence"/>
</dbReference>
<dbReference type="InterPro" id="IPR005000">
    <property type="entry name" value="Aldolase/citrate-lyase_domain"/>
</dbReference>
<keyword evidence="3" id="KW-0456">Lyase</keyword>
<dbReference type="Gene3D" id="3.20.20.60">
    <property type="entry name" value="Phosphoenolpyruvate-binding domains"/>
    <property type="match status" value="1"/>
</dbReference>
<accession>A0A8H4J344</accession>
<proteinExistence type="inferred from homology"/>
<evidence type="ECO:0000256" key="1">
    <source>
        <dbReference type="ARBA" id="ARBA00005568"/>
    </source>
</evidence>
<evidence type="ECO:0000259" key="4">
    <source>
        <dbReference type="Pfam" id="PF03328"/>
    </source>
</evidence>
<dbReference type="PANTHER" id="PTHR30502">
    <property type="entry name" value="2-KETO-3-DEOXY-L-RHAMNONATE ALDOLASE"/>
    <property type="match status" value="1"/>
</dbReference>
<dbReference type="InterPro" id="IPR050251">
    <property type="entry name" value="HpcH-HpaI_aldolase"/>
</dbReference>
<dbReference type="PANTHER" id="PTHR30502:SF0">
    <property type="entry name" value="PHOSPHOENOLPYRUVATE CARBOXYLASE FAMILY PROTEIN"/>
    <property type="match status" value="1"/>
</dbReference>
<dbReference type="Pfam" id="PF03328">
    <property type="entry name" value="HpcH_HpaI"/>
    <property type="match status" value="1"/>
</dbReference>
<sequence>MSLCKNALRLLSAQNKVCKAFGIKIVTSPEIVHVACNAGFDALFIDLEHSALSLREANTLCISALAAGISPFVRVPGQSTAGFVQRVLDNGAQGVIFPHCDSAKQARAAVRMAKYPPLGKRSVMAMLPHMGFRQAPISEVANLGNEELSTVIVMIESPEAVEDIDAIAGTEGVDVVLIGSNDLSIELGAPGEWDNPVFSKAIEKISAAVKKHSKVLGLAGIYDRPDILYRCIHQYGARFVLGQNDLPSLSKAADGVASAIRDLEVRRDSY</sequence>
<dbReference type="SUPFAM" id="SSF51621">
    <property type="entry name" value="Phosphoenolpyruvate/pyruvate domain"/>
    <property type="match status" value="1"/>
</dbReference>
<comment type="similarity">
    <text evidence="1">Belongs to the HpcH/HpaI aldolase family.</text>
</comment>
<evidence type="ECO:0000313" key="5">
    <source>
        <dbReference type="EMBL" id="KAF4312182.1"/>
    </source>
</evidence>
<dbReference type="GO" id="GO:0016832">
    <property type="term" value="F:aldehyde-lyase activity"/>
    <property type="evidence" value="ECO:0007669"/>
    <property type="project" value="TreeGrafter"/>
</dbReference>
<gene>
    <name evidence="5" type="ORF">GTA08_BOTSDO12077</name>
</gene>
<evidence type="ECO:0000313" key="6">
    <source>
        <dbReference type="Proteomes" id="UP000572817"/>
    </source>
</evidence>